<sequence length="318" mass="38098">MYFSVNNIMNNILCHIIGLDEIHKKKLIKSHKNIEFIDLDDIQQKIHNDEDILNQKNIWNEMSKKICILKNQKIFDEINNLVDERNKIKKQIHNLWKEKIKKYYYDRIDKCKNKTIIILGFNIFPKDYRIKFNLDMLIYSTNYDNKYYNNKIIYDISPVDYACNQIKYYLNKYQDKIIKGTFPLNLLKQDYLISKYQKFTDFYLKQGYNFVTKDFINNIINQFYHMQNEYSGKIKTSNIIYIAITFKAGKIIPANKKMPIEGFMTKIEALDNLKPKINNTTPVYLYESNIDQFEIQNGKFISTKPINIINEESLLLTI</sequence>
<organism evidence="1">
    <name type="scientific">Borely moumouvirus</name>
    <dbReference type="NCBI Taxonomy" id="2712067"/>
    <lineage>
        <taxon>Viruses</taxon>
        <taxon>Varidnaviria</taxon>
        <taxon>Bamfordvirae</taxon>
        <taxon>Nucleocytoviricota</taxon>
        <taxon>Megaviricetes</taxon>
        <taxon>Imitervirales</taxon>
        <taxon>Mimiviridae</taxon>
        <taxon>Megamimivirinae</taxon>
        <taxon>Moumouvirus</taxon>
    </lineage>
</organism>
<name>A0A6G6ACB9_9VIRU</name>
<protein>
    <submittedName>
        <fullName evidence="1">Uncharacterized protein</fullName>
    </submittedName>
</protein>
<proteinExistence type="predicted"/>
<evidence type="ECO:0000313" key="1">
    <source>
        <dbReference type="EMBL" id="QID06207.1"/>
    </source>
</evidence>
<accession>A0A6G6ACB9</accession>
<dbReference type="EMBL" id="MN175499">
    <property type="protein sequence ID" value="QID06207.1"/>
    <property type="molecule type" value="Genomic_DNA"/>
</dbReference>
<reference evidence="1" key="1">
    <citation type="submission" date="2019-07" db="EMBL/GenBank/DDBJ databases">
        <title>The discovery of a new lineage B mimivirus raises questions about particles surface fibrils.</title>
        <authorList>
            <person name="Silva L.K.S."/>
            <person name="Rodrigues R.A.L."/>
            <person name="Andrade A.C.S.P."/>
            <person name="Hikida H."/>
            <person name="Andreani J."/>
            <person name="Levasseur A."/>
            <person name="La Scola B."/>
            <person name="Abrahao J.S."/>
        </authorList>
    </citation>
    <scope>NUCLEOTIDE SEQUENCE</scope>
    <source>
        <strain evidence="1">B60</strain>
    </source>
</reference>